<dbReference type="EMBL" id="JAHYIQ010000049">
    <property type="protein sequence ID" value="KAK1117612.1"/>
    <property type="molecule type" value="Genomic_DNA"/>
</dbReference>
<evidence type="ECO:0000256" key="7">
    <source>
        <dbReference type="ARBA" id="ARBA00022824"/>
    </source>
</evidence>
<dbReference type="PANTHER" id="PTHR24292:SF54">
    <property type="entry name" value="CYP9F3-RELATED"/>
    <property type="match status" value="1"/>
</dbReference>
<evidence type="ECO:0000256" key="2">
    <source>
        <dbReference type="ARBA" id="ARBA00004174"/>
    </source>
</evidence>
<comment type="cofactor">
    <cofactor evidence="1">
        <name>heme</name>
        <dbReference type="ChEBI" id="CHEBI:30413"/>
    </cofactor>
</comment>
<dbReference type="GO" id="GO:0020037">
    <property type="term" value="F:heme binding"/>
    <property type="evidence" value="ECO:0007669"/>
    <property type="project" value="InterPro"/>
</dbReference>
<evidence type="ECO:0000256" key="3">
    <source>
        <dbReference type="ARBA" id="ARBA00004406"/>
    </source>
</evidence>
<evidence type="ECO:0000256" key="4">
    <source>
        <dbReference type="ARBA" id="ARBA00010617"/>
    </source>
</evidence>
<evidence type="ECO:0000256" key="5">
    <source>
        <dbReference type="ARBA" id="ARBA00022617"/>
    </source>
</evidence>
<dbReference type="AlphaFoldDB" id="A0AA40FEM7"/>
<dbReference type="GO" id="GO:0005506">
    <property type="term" value="F:iron ion binding"/>
    <property type="evidence" value="ECO:0007669"/>
    <property type="project" value="InterPro"/>
</dbReference>
<evidence type="ECO:0000256" key="9">
    <source>
        <dbReference type="ARBA" id="ARBA00023002"/>
    </source>
</evidence>
<dbReference type="InterPro" id="IPR001128">
    <property type="entry name" value="Cyt_P450"/>
</dbReference>
<dbReference type="Gene3D" id="1.10.630.10">
    <property type="entry name" value="Cytochrome P450"/>
    <property type="match status" value="1"/>
</dbReference>
<evidence type="ECO:0000256" key="6">
    <source>
        <dbReference type="ARBA" id="ARBA00022723"/>
    </source>
</evidence>
<dbReference type="GO" id="GO:0005789">
    <property type="term" value="C:endoplasmic reticulum membrane"/>
    <property type="evidence" value="ECO:0007669"/>
    <property type="project" value="UniProtKB-SubCell"/>
</dbReference>
<dbReference type="SUPFAM" id="SSF48264">
    <property type="entry name" value="Cytochrome P450"/>
    <property type="match status" value="1"/>
</dbReference>
<dbReference type="InterPro" id="IPR050476">
    <property type="entry name" value="Insect_CytP450_Detox"/>
</dbReference>
<comment type="subcellular location">
    <subcellularLocation>
        <location evidence="3">Endoplasmic reticulum membrane</location>
        <topology evidence="3">Peripheral membrane protein</topology>
    </subcellularLocation>
    <subcellularLocation>
        <location evidence="2">Microsome membrane</location>
        <topology evidence="2">Peripheral membrane protein</topology>
    </subcellularLocation>
</comment>
<evidence type="ECO:0000256" key="8">
    <source>
        <dbReference type="ARBA" id="ARBA00022848"/>
    </source>
</evidence>
<comment type="similarity">
    <text evidence="4">Belongs to the cytochrome P450 family.</text>
</comment>
<keyword evidence="10" id="KW-0408">Iron</keyword>
<evidence type="ECO:0000256" key="11">
    <source>
        <dbReference type="ARBA" id="ARBA00023033"/>
    </source>
</evidence>
<keyword evidence="12" id="KW-0472">Membrane</keyword>
<dbReference type="GO" id="GO:0016705">
    <property type="term" value="F:oxidoreductase activity, acting on paired donors, with incorporation or reduction of molecular oxygen"/>
    <property type="evidence" value="ECO:0007669"/>
    <property type="project" value="InterPro"/>
</dbReference>
<accession>A0AA40FEM7</accession>
<evidence type="ECO:0000313" key="13">
    <source>
        <dbReference type="EMBL" id="KAK1117612.1"/>
    </source>
</evidence>
<keyword evidence="7" id="KW-0256">Endoplasmic reticulum</keyword>
<evidence type="ECO:0000256" key="10">
    <source>
        <dbReference type="ARBA" id="ARBA00023004"/>
    </source>
</evidence>
<dbReference type="InterPro" id="IPR036396">
    <property type="entry name" value="Cyt_P450_sf"/>
</dbReference>
<evidence type="ECO:0008006" key="15">
    <source>
        <dbReference type="Google" id="ProtNLM"/>
    </source>
</evidence>
<protein>
    <recommendedName>
        <fullName evidence="15">Cytochrome P450</fullName>
    </recommendedName>
</protein>
<keyword evidence="14" id="KW-1185">Reference proteome</keyword>
<keyword evidence="5" id="KW-0349">Heme</keyword>
<reference evidence="13" key="1">
    <citation type="submission" date="2021-10" db="EMBL/GenBank/DDBJ databases">
        <title>Melipona bicolor Genome sequencing and assembly.</title>
        <authorList>
            <person name="Araujo N.S."/>
            <person name="Arias M.C."/>
        </authorList>
    </citation>
    <scope>NUCLEOTIDE SEQUENCE</scope>
    <source>
        <strain evidence="13">USP_2M_L1-L4_2017</strain>
        <tissue evidence="13">Whole body</tissue>
    </source>
</reference>
<keyword evidence="6" id="KW-0479">Metal-binding</keyword>
<dbReference type="Proteomes" id="UP001177670">
    <property type="component" value="Unassembled WGS sequence"/>
</dbReference>
<dbReference type="PANTHER" id="PTHR24292">
    <property type="entry name" value="CYTOCHROME P450"/>
    <property type="match status" value="1"/>
</dbReference>
<keyword evidence="8" id="KW-0492">Microsome</keyword>
<evidence type="ECO:0000256" key="1">
    <source>
        <dbReference type="ARBA" id="ARBA00001971"/>
    </source>
</evidence>
<evidence type="ECO:0000313" key="14">
    <source>
        <dbReference type="Proteomes" id="UP001177670"/>
    </source>
</evidence>
<gene>
    <name evidence="13" type="ORF">K0M31_015785</name>
</gene>
<keyword evidence="9" id="KW-0560">Oxidoreductase</keyword>
<evidence type="ECO:0000256" key="12">
    <source>
        <dbReference type="ARBA" id="ARBA00023136"/>
    </source>
</evidence>
<proteinExistence type="inferred from homology"/>
<dbReference type="Pfam" id="PF00067">
    <property type="entry name" value="p450"/>
    <property type="match status" value="1"/>
</dbReference>
<comment type="caution">
    <text evidence="13">The sequence shown here is derived from an EMBL/GenBank/DDBJ whole genome shotgun (WGS) entry which is preliminary data.</text>
</comment>
<name>A0AA40FEM7_9HYME</name>
<dbReference type="GO" id="GO:0004497">
    <property type="term" value="F:monooxygenase activity"/>
    <property type="evidence" value="ECO:0007669"/>
    <property type="project" value="UniProtKB-KW"/>
</dbReference>
<sequence>MACTEIGEMLTPMFTPSKLKEMFDLILECANHFERYLDQLTAKNEIVDFSDATAKYTTDVIGSCMFGKETKSISDKNNDFHKLGREIFAMNFENVMRLKMRLYAPKLYNWLGYIITEKRFTTFFTKLVTNTMKYKKKHNMLMKLKEHPEKKIDRHLLNCTNIFLVAGFETSSTTMTNAFYELALNQEIQDKVHQEIREHLA</sequence>
<organism evidence="13 14">
    <name type="scientific">Melipona bicolor</name>
    <dbReference type="NCBI Taxonomy" id="60889"/>
    <lineage>
        <taxon>Eukaryota</taxon>
        <taxon>Metazoa</taxon>
        <taxon>Ecdysozoa</taxon>
        <taxon>Arthropoda</taxon>
        <taxon>Hexapoda</taxon>
        <taxon>Insecta</taxon>
        <taxon>Pterygota</taxon>
        <taxon>Neoptera</taxon>
        <taxon>Endopterygota</taxon>
        <taxon>Hymenoptera</taxon>
        <taxon>Apocrita</taxon>
        <taxon>Aculeata</taxon>
        <taxon>Apoidea</taxon>
        <taxon>Anthophila</taxon>
        <taxon>Apidae</taxon>
        <taxon>Melipona</taxon>
    </lineage>
</organism>
<keyword evidence="11" id="KW-0503">Monooxygenase</keyword>